<dbReference type="PATRIC" id="fig|1550566.3.peg.1421"/>
<dbReference type="Pfam" id="PF13581">
    <property type="entry name" value="HATPase_c_2"/>
    <property type="match status" value="1"/>
</dbReference>
<dbReference type="PANTHER" id="PTHR35526:SF6">
    <property type="entry name" value="SLR1861 PROTEIN"/>
    <property type="match status" value="1"/>
</dbReference>
<dbReference type="EMBL" id="JXOJ01000002">
    <property type="protein sequence ID" value="KLK88648.1"/>
    <property type="molecule type" value="Genomic_DNA"/>
</dbReference>
<accession>A0A0H1R0E3</accession>
<feature type="domain" description="Histidine kinase/HSP90-like ATPase" evidence="2">
    <location>
        <begin position="7"/>
        <end position="130"/>
    </location>
</feature>
<dbReference type="InterPro" id="IPR003594">
    <property type="entry name" value="HATPase_dom"/>
</dbReference>
<protein>
    <recommendedName>
        <fullName evidence="2">Histidine kinase/HSP90-like ATPase domain-containing protein</fullName>
    </recommendedName>
</protein>
<dbReference type="Proteomes" id="UP000035301">
    <property type="component" value="Unassembled WGS sequence"/>
</dbReference>
<keyword evidence="1" id="KW-0723">Serine/threonine-protein kinase</keyword>
<keyword evidence="4" id="KW-1185">Reference proteome</keyword>
<evidence type="ECO:0000256" key="1">
    <source>
        <dbReference type="ARBA" id="ARBA00022527"/>
    </source>
</evidence>
<evidence type="ECO:0000313" key="4">
    <source>
        <dbReference type="Proteomes" id="UP000035301"/>
    </source>
</evidence>
<dbReference type="OrthoDB" id="111995at2157"/>
<dbReference type="CDD" id="cd16936">
    <property type="entry name" value="HATPase_RsbW-like"/>
    <property type="match status" value="1"/>
</dbReference>
<comment type="caution">
    <text evidence="3">The sequence shown here is derived from an EMBL/GenBank/DDBJ whole genome shotgun (WGS) entry which is preliminary data.</text>
</comment>
<keyword evidence="1" id="KW-0418">Kinase</keyword>
<dbReference type="STRING" id="1550566.SZ63_06550"/>
<dbReference type="Gene3D" id="3.30.565.10">
    <property type="entry name" value="Histidine kinase-like ATPase, C-terminal domain"/>
    <property type="match status" value="1"/>
</dbReference>
<gene>
    <name evidence="3" type="ORF">SZ63_06550</name>
</gene>
<dbReference type="GO" id="GO:0004674">
    <property type="term" value="F:protein serine/threonine kinase activity"/>
    <property type="evidence" value="ECO:0007669"/>
    <property type="project" value="UniProtKB-KW"/>
</dbReference>
<sequence>MAELTVRAELPALAAIADFLAETLAGCGDELVFAIQLAVDEACSNTILYGYPGGEAGTITIACTVDDDTVRVTITDNGVPFDPLTAPVPSLDVPAEERPIGGLGVHFIRTVTDSVTYAREGERNVLSMEKKRPASP</sequence>
<dbReference type="RefSeq" id="WP_048182891.1">
    <property type="nucleotide sequence ID" value="NZ_JXOJ01000002.1"/>
</dbReference>
<dbReference type="PANTHER" id="PTHR35526">
    <property type="entry name" value="ANTI-SIGMA-F FACTOR RSBW-RELATED"/>
    <property type="match status" value="1"/>
</dbReference>
<proteinExistence type="predicted"/>
<keyword evidence="1" id="KW-0808">Transferase</keyword>
<reference evidence="3 4" key="1">
    <citation type="journal article" date="2015" name="Int. J. Syst. Evol. Microbiol.">
        <title>Methanoculleus sediminis sp. nov., a methanogen from sediments near a submarine mud volcano.</title>
        <authorList>
            <person name="Chen S.C."/>
            <person name="Chen M.F."/>
            <person name="Lai M.C."/>
            <person name="Weng C.Y."/>
            <person name="Wu S.Y."/>
            <person name="Lin S."/>
            <person name="Yang T.F."/>
            <person name="Chen P.C."/>
        </authorList>
    </citation>
    <scope>NUCLEOTIDE SEQUENCE [LARGE SCALE GENOMIC DNA]</scope>
    <source>
        <strain evidence="3 4">S3Fa</strain>
    </source>
</reference>
<dbReference type="InterPro" id="IPR036890">
    <property type="entry name" value="HATPase_C_sf"/>
</dbReference>
<dbReference type="InterPro" id="IPR050267">
    <property type="entry name" value="Anti-sigma-factor_SerPK"/>
</dbReference>
<dbReference type="AlphaFoldDB" id="A0A0H1R0E3"/>
<dbReference type="SUPFAM" id="SSF55874">
    <property type="entry name" value="ATPase domain of HSP90 chaperone/DNA topoisomerase II/histidine kinase"/>
    <property type="match status" value="1"/>
</dbReference>
<evidence type="ECO:0000313" key="3">
    <source>
        <dbReference type="EMBL" id="KLK88648.1"/>
    </source>
</evidence>
<organism evidence="3 4">
    <name type="scientific">Methanoculleus sediminis</name>
    <dbReference type="NCBI Taxonomy" id="1550566"/>
    <lineage>
        <taxon>Archaea</taxon>
        <taxon>Methanobacteriati</taxon>
        <taxon>Methanobacteriota</taxon>
        <taxon>Stenosarchaea group</taxon>
        <taxon>Methanomicrobia</taxon>
        <taxon>Methanomicrobiales</taxon>
        <taxon>Methanomicrobiaceae</taxon>
        <taxon>Methanoculleus</taxon>
    </lineage>
</organism>
<evidence type="ECO:0000259" key="2">
    <source>
        <dbReference type="Pfam" id="PF13581"/>
    </source>
</evidence>
<name>A0A0H1R0E3_9EURY</name>